<organism evidence="1 2">
    <name type="scientific">Novosphingobium olei</name>
    <dbReference type="NCBI Taxonomy" id="2728851"/>
    <lineage>
        <taxon>Bacteria</taxon>
        <taxon>Pseudomonadati</taxon>
        <taxon>Pseudomonadota</taxon>
        <taxon>Alphaproteobacteria</taxon>
        <taxon>Sphingomonadales</taxon>
        <taxon>Sphingomonadaceae</taxon>
        <taxon>Novosphingobium</taxon>
    </lineage>
</organism>
<evidence type="ECO:0000313" key="1">
    <source>
        <dbReference type="EMBL" id="NML94109.1"/>
    </source>
</evidence>
<name>A0A7Y0BPI9_9SPHN</name>
<dbReference type="EMBL" id="JABBGM010000004">
    <property type="protein sequence ID" value="NML94109.1"/>
    <property type="molecule type" value="Genomic_DNA"/>
</dbReference>
<evidence type="ECO:0000313" key="2">
    <source>
        <dbReference type="Proteomes" id="UP000583556"/>
    </source>
</evidence>
<comment type="caution">
    <text evidence="1">The sequence shown here is derived from an EMBL/GenBank/DDBJ whole genome shotgun (WGS) entry which is preliminary data.</text>
</comment>
<keyword evidence="2" id="KW-1185">Reference proteome</keyword>
<proteinExistence type="predicted"/>
<accession>A0A7Y0BPI9</accession>
<gene>
    <name evidence="1" type="ORF">HHL27_10585</name>
</gene>
<dbReference type="InterPro" id="IPR011990">
    <property type="entry name" value="TPR-like_helical_dom_sf"/>
</dbReference>
<dbReference type="AlphaFoldDB" id="A0A7Y0BPI9"/>
<protein>
    <recommendedName>
        <fullName evidence="3">Tetratricopeptide repeat protein</fullName>
    </recommendedName>
</protein>
<sequence>MNETGESRRRAPWPLLLLIAVLVVLAAGFGVRSWRQHHQGPPDPDPVAIRPWFGPKTAAEAIVLADSQITGARERIERGQKDWLHLEILGDTLVGRYRLTGRWDDLAEADRTLTEALALAEYPAGPSLSRAALSNTLHRLPEVETTLARFDAQAAKPLPDEASSALALRGDVAMQRGDYAAARDLYGKAEAAANNAGLALRQSMLALRTGDPELARRRVNAVLRGKRLTRQALQTAALQRATIAYATGDWATAGRWVRWADAVFPGQWLAQAFVAQQAAVEGRADEAVHRYTDLANRSNAPEVMDALAHLLRLQGRRDASNVWAARAGTLWARRVAALPTAAYAHAAEHELAVGNPARALDLARKDAALRPHGATLALLARAQLLTGDAKAALATIERAEKGGWRSALLLMQKAEALDALGRDGEAQAARNAALAINPHAADPAARYVWFGHD</sequence>
<dbReference type="SUPFAM" id="SSF48452">
    <property type="entry name" value="TPR-like"/>
    <property type="match status" value="1"/>
</dbReference>
<dbReference type="Gene3D" id="1.25.40.10">
    <property type="entry name" value="Tetratricopeptide repeat domain"/>
    <property type="match status" value="1"/>
</dbReference>
<evidence type="ECO:0008006" key="3">
    <source>
        <dbReference type="Google" id="ProtNLM"/>
    </source>
</evidence>
<reference evidence="1 2" key="1">
    <citation type="submission" date="2020-04" db="EMBL/GenBank/DDBJ databases">
        <title>Novosphingobium sp. TW-4 isolated from soil.</title>
        <authorList>
            <person name="Dahal R.H."/>
            <person name="Chaudhary D.K."/>
        </authorList>
    </citation>
    <scope>NUCLEOTIDE SEQUENCE [LARGE SCALE GENOMIC DNA]</scope>
    <source>
        <strain evidence="1 2">TW-4</strain>
    </source>
</reference>
<dbReference type="RefSeq" id="WP_169493384.1">
    <property type="nucleotide sequence ID" value="NZ_JABBGM010000004.1"/>
</dbReference>
<dbReference type="Proteomes" id="UP000583556">
    <property type="component" value="Unassembled WGS sequence"/>
</dbReference>